<name>W5MHC5_LEPOC</name>
<dbReference type="EMBL" id="AHAT01018867">
    <property type="status" value="NOT_ANNOTATED_CDS"/>
    <property type="molecule type" value="Genomic_DNA"/>
</dbReference>
<keyword evidence="6" id="KW-0812">Transmembrane</keyword>
<evidence type="ECO:0000256" key="1">
    <source>
        <dbReference type="ARBA" id="ARBA00022763"/>
    </source>
</evidence>
<dbReference type="GO" id="GO:0004844">
    <property type="term" value="F:uracil DNA N-glycosylase activity"/>
    <property type="evidence" value="ECO:0000318"/>
    <property type="project" value="GO_Central"/>
</dbReference>
<keyword evidence="2" id="KW-0378">Hydrolase</keyword>
<keyword evidence="6" id="KW-1133">Transmembrane helix</keyword>
<dbReference type="GO" id="GO:0000703">
    <property type="term" value="F:oxidized pyrimidine nucleobase lesion DNA N-glycosylase activity"/>
    <property type="evidence" value="ECO:0000318"/>
    <property type="project" value="GO_Central"/>
</dbReference>
<keyword evidence="4" id="KW-0234">DNA repair</keyword>
<dbReference type="Proteomes" id="UP000018468">
    <property type="component" value="Linkage group LG4"/>
</dbReference>
<feature type="region of interest" description="Disordered" evidence="5">
    <location>
        <begin position="169"/>
        <end position="189"/>
    </location>
</feature>
<dbReference type="eggNOG" id="ENOG502QT20">
    <property type="taxonomic scope" value="Eukaryota"/>
</dbReference>
<dbReference type="EMBL" id="AHAT01018868">
    <property type="status" value="NOT_ANNOTATED_CDS"/>
    <property type="molecule type" value="Genomic_DNA"/>
</dbReference>
<evidence type="ECO:0000256" key="5">
    <source>
        <dbReference type="SAM" id="MobiDB-lite"/>
    </source>
</evidence>
<keyword evidence="3" id="KW-0238">DNA-binding</keyword>
<evidence type="ECO:0000313" key="7">
    <source>
        <dbReference type="Ensembl" id="ENSLOCP00000007784.1"/>
    </source>
</evidence>
<dbReference type="Bgee" id="ENSLOCG00000006445">
    <property type="expression patterns" value="Expressed in camera-type eye and 12 other cell types or tissues"/>
</dbReference>
<dbReference type="InterPro" id="IPR039134">
    <property type="entry name" value="SMUG1"/>
</dbReference>
<dbReference type="GeneTree" id="ENSGT00390000004897"/>
<organism evidence="7 8">
    <name type="scientific">Lepisosteus oculatus</name>
    <name type="common">Spotted gar</name>
    <dbReference type="NCBI Taxonomy" id="7918"/>
    <lineage>
        <taxon>Eukaryota</taxon>
        <taxon>Metazoa</taxon>
        <taxon>Chordata</taxon>
        <taxon>Craniata</taxon>
        <taxon>Vertebrata</taxon>
        <taxon>Euteleostomi</taxon>
        <taxon>Actinopterygii</taxon>
        <taxon>Neopterygii</taxon>
        <taxon>Holostei</taxon>
        <taxon>Semionotiformes</taxon>
        <taxon>Lepisosteidae</taxon>
        <taxon>Lepisosteus</taxon>
    </lineage>
</organism>
<dbReference type="GO" id="GO:0006284">
    <property type="term" value="P:base-excision repair"/>
    <property type="evidence" value="ECO:0007669"/>
    <property type="project" value="InterPro"/>
</dbReference>
<evidence type="ECO:0000256" key="4">
    <source>
        <dbReference type="ARBA" id="ARBA00023204"/>
    </source>
</evidence>
<protein>
    <submittedName>
        <fullName evidence="7">Single-strand-selective monofunctional uracil-DNA glycosylase 1</fullName>
    </submittedName>
</protein>
<evidence type="ECO:0000256" key="2">
    <source>
        <dbReference type="ARBA" id="ARBA00022801"/>
    </source>
</evidence>
<keyword evidence="8" id="KW-1185">Reference proteome</keyword>
<dbReference type="HOGENOM" id="CLU_071760_2_0_1"/>
<dbReference type="STRING" id="7918.ENSLOCP00000007784"/>
<evidence type="ECO:0000313" key="8">
    <source>
        <dbReference type="Proteomes" id="UP000018468"/>
    </source>
</evidence>
<keyword evidence="6" id="KW-0472">Membrane</keyword>
<dbReference type="PANTHER" id="PTHR13235">
    <property type="entry name" value="SINGLE-STRAND SELECTIVE MONOFUNCTIONAL URACIL DNA GLYCOSYLASE"/>
    <property type="match status" value="1"/>
</dbReference>
<dbReference type="SUPFAM" id="SSF52141">
    <property type="entry name" value="Uracil-DNA glycosylase-like"/>
    <property type="match status" value="1"/>
</dbReference>
<sequence length="268" mass="28477">RGDQAVSLALPPAAAGLFEGTTAASRLLRAELELCARLRGLAFGEPVRYVYNPLEYAWEMHSCYVNTYCHDGQDVLFLGMNPGPFGMAQTGVVFSVPSLVDFCRAAHTDTHRHALSHPQPRGSKVVRSAKKGVRGRGGGRGVVFQPTGTARSIHTLNWVQMGVHAQKAASGRQLRQQGDSRAASGARSRLTGGSAAASVVFVAVAGGTAGTLLRKAQRRAPRRALGAAGMEVRVEGLMHPSPRNPLANKGWEGIARARLEELGILALL</sequence>
<keyword evidence="1" id="KW-0227">DNA damage</keyword>
<dbReference type="PANTHER" id="PTHR13235:SF2">
    <property type="entry name" value="SINGLE-STRAND SELECTIVE MONOFUNCTIONAL URACIL DNA GLYCOSYLASE"/>
    <property type="match status" value="1"/>
</dbReference>
<feature type="region of interest" description="Disordered" evidence="5">
    <location>
        <begin position="111"/>
        <end position="145"/>
    </location>
</feature>
<dbReference type="Gene3D" id="3.40.470.10">
    <property type="entry name" value="Uracil-DNA glycosylase-like domain"/>
    <property type="match status" value="1"/>
</dbReference>
<dbReference type="Ensembl" id="ENSLOCT00000007793.1">
    <property type="protein sequence ID" value="ENSLOCP00000007784.1"/>
    <property type="gene ID" value="ENSLOCG00000006445.1"/>
</dbReference>
<evidence type="ECO:0000256" key="3">
    <source>
        <dbReference type="ARBA" id="ARBA00023125"/>
    </source>
</evidence>
<feature type="transmembrane region" description="Helical" evidence="6">
    <location>
        <begin position="190"/>
        <end position="213"/>
    </location>
</feature>
<reference evidence="7" key="2">
    <citation type="submission" date="2025-08" db="UniProtKB">
        <authorList>
            <consortium name="Ensembl"/>
        </authorList>
    </citation>
    <scope>IDENTIFICATION</scope>
</reference>
<proteinExistence type="predicted"/>
<dbReference type="GO" id="GO:0003677">
    <property type="term" value="F:DNA binding"/>
    <property type="evidence" value="ECO:0007669"/>
    <property type="project" value="UniProtKB-KW"/>
</dbReference>
<dbReference type="AlphaFoldDB" id="W5MHC5"/>
<dbReference type="GO" id="GO:0017065">
    <property type="term" value="F:single-strand selective uracil DNA N-glycosylase activity"/>
    <property type="evidence" value="ECO:0007669"/>
    <property type="project" value="InterPro"/>
</dbReference>
<dbReference type="InterPro" id="IPR036895">
    <property type="entry name" value="Uracil-DNA_glycosylase-like_sf"/>
</dbReference>
<reference evidence="7" key="3">
    <citation type="submission" date="2025-09" db="UniProtKB">
        <authorList>
            <consortium name="Ensembl"/>
        </authorList>
    </citation>
    <scope>IDENTIFICATION</scope>
</reference>
<accession>W5MHC5</accession>
<dbReference type="InParanoid" id="W5MHC5"/>
<evidence type="ECO:0000256" key="6">
    <source>
        <dbReference type="SAM" id="Phobius"/>
    </source>
</evidence>
<dbReference type="FunFam" id="3.40.470.10:FF:000017">
    <property type="entry name" value="Single-strand-selective monofunctional uracil-DNA glycosylase 1"/>
    <property type="match status" value="1"/>
</dbReference>
<reference evidence="8" key="1">
    <citation type="submission" date="2011-12" db="EMBL/GenBank/DDBJ databases">
        <title>The Draft Genome of Lepisosteus oculatus.</title>
        <authorList>
            <consortium name="The Broad Institute Genome Assembly &amp; Analysis Group"/>
            <consortium name="Computational R&amp;D Group"/>
            <consortium name="and Sequencing Platform"/>
            <person name="Di Palma F."/>
            <person name="Alfoldi J."/>
            <person name="Johnson J."/>
            <person name="Berlin A."/>
            <person name="Gnerre S."/>
            <person name="Jaffe D."/>
            <person name="MacCallum I."/>
            <person name="Young S."/>
            <person name="Walker B.J."/>
            <person name="Lander E.S."/>
            <person name="Lindblad-Toh K."/>
        </authorList>
    </citation>
    <scope>NUCLEOTIDE SEQUENCE [LARGE SCALE GENOMIC DNA]</scope>
</reference>